<dbReference type="PROSITE" id="PS50893">
    <property type="entry name" value="ABC_TRANSPORTER_2"/>
    <property type="match status" value="1"/>
</dbReference>
<dbReference type="InterPro" id="IPR003593">
    <property type="entry name" value="AAA+_ATPase"/>
</dbReference>
<keyword evidence="4 11" id="KW-0812">Transmembrane</keyword>
<accession>A0A8J2TY83</accession>
<evidence type="ECO:0000256" key="6">
    <source>
        <dbReference type="ARBA" id="ARBA00022840"/>
    </source>
</evidence>
<dbReference type="FunFam" id="3.40.50.300:FF:000299">
    <property type="entry name" value="ABC transporter ATP-binding protein/permease"/>
    <property type="match status" value="1"/>
</dbReference>
<evidence type="ECO:0000259" key="12">
    <source>
        <dbReference type="PROSITE" id="PS50893"/>
    </source>
</evidence>
<evidence type="ECO:0000256" key="7">
    <source>
        <dbReference type="ARBA" id="ARBA00022989"/>
    </source>
</evidence>
<dbReference type="InterPro" id="IPR011527">
    <property type="entry name" value="ABC1_TM_dom"/>
</dbReference>
<dbReference type="Pfam" id="PF00005">
    <property type="entry name" value="ABC_tran"/>
    <property type="match status" value="1"/>
</dbReference>
<reference evidence="14" key="2">
    <citation type="submission" date="2020-09" db="EMBL/GenBank/DDBJ databases">
        <authorList>
            <person name="Sun Q."/>
            <person name="Zhou Y."/>
        </authorList>
    </citation>
    <scope>NUCLEOTIDE SEQUENCE</scope>
    <source>
        <strain evidence="14">CGMCC 1.12785</strain>
    </source>
</reference>
<dbReference type="GO" id="GO:0016887">
    <property type="term" value="F:ATP hydrolysis activity"/>
    <property type="evidence" value="ECO:0007669"/>
    <property type="project" value="InterPro"/>
</dbReference>
<keyword evidence="15" id="KW-1185">Reference proteome</keyword>
<reference evidence="14" key="1">
    <citation type="journal article" date="2014" name="Int. J. Syst. Evol. Microbiol.">
        <title>Complete genome sequence of Corynebacterium casei LMG S-19264T (=DSM 44701T), isolated from a smear-ripened cheese.</title>
        <authorList>
            <consortium name="US DOE Joint Genome Institute (JGI-PGF)"/>
            <person name="Walter F."/>
            <person name="Albersmeier A."/>
            <person name="Kalinowski J."/>
            <person name="Ruckert C."/>
        </authorList>
    </citation>
    <scope>NUCLEOTIDE SEQUENCE</scope>
    <source>
        <strain evidence="14">CGMCC 1.12785</strain>
    </source>
</reference>
<evidence type="ECO:0000256" key="2">
    <source>
        <dbReference type="ARBA" id="ARBA00022448"/>
    </source>
</evidence>
<keyword evidence="8 11" id="KW-0472">Membrane</keyword>
<dbReference type="AlphaFoldDB" id="A0A8J2TY83"/>
<feature type="domain" description="ABC transmembrane type-1" evidence="13">
    <location>
        <begin position="33"/>
        <end position="318"/>
    </location>
</feature>
<dbReference type="InterPro" id="IPR003439">
    <property type="entry name" value="ABC_transporter-like_ATP-bd"/>
</dbReference>
<dbReference type="EMBL" id="BMFY01000006">
    <property type="protein sequence ID" value="GGA14730.1"/>
    <property type="molecule type" value="Genomic_DNA"/>
</dbReference>
<feature type="domain" description="ABC transporter" evidence="12">
    <location>
        <begin position="392"/>
        <end position="627"/>
    </location>
</feature>
<feature type="compositionally biased region" description="Basic and acidic residues" evidence="10">
    <location>
        <begin position="362"/>
        <end position="389"/>
    </location>
</feature>
<dbReference type="Gene3D" id="1.20.1560.10">
    <property type="entry name" value="ABC transporter type 1, transmembrane domain"/>
    <property type="match status" value="1"/>
</dbReference>
<dbReference type="SUPFAM" id="SSF90123">
    <property type="entry name" value="ABC transporter transmembrane region"/>
    <property type="match status" value="1"/>
</dbReference>
<name>A0A8J2TY83_9MICO</name>
<feature type="transmembrane region" description="Helical" evidence="11">
    <location>
        <begin position="32"/>
        <end position="57"/>
    </location>
</feature>
<dbReference type="InterPro" id="IPR017871">
    <property type="entry name" value="ABC_transporter-like_CS"/>
</dbReference>
<dbReference type="InterPro" id="IPR039421">
    <property type="entry name" value="Type_1_exporter"/>
</dbReference>
<evidence type="ECO:0000259" key="13">
    <source>
        <dbReference type="PROSITE" id="PS50929"/>
    </source>
</evidence>
<feature type="transmembrane region" description="Helical" evidence="11">
    <location>
        <begin position="174"/>
        <end position="193"/>
    </location>
</feature>
<dbReference type="Gene3D" id="3.40.50.300">
    <property type="entry name" value="P-loop containing nucleotide triphosphate hydrolases"/>
    <property type="match status" value="1"/>
</dbReference>
<evidence type="ECO:0000256" key="8">
    <source>
        <dbReference type="ARBA" id="ARBA00023136"/>
    </source>
</evidence>
<comment type="similarity">
    <text evidence="9">Belongs to the ABC transporter superfamily. Lipid exporter (TC 3.A.1.106) family.</text>
</comment>
<dbReference type="GO" id="GO:0015421">
    <property type="term" value="F:ABC-type oligopeptide transporter activity"/>
    <property type="evidence" value="ECO:0007669"/>
    <property type="project" value="TreeGrafter"/>
</dbReference>
<evidence type="ECO:0000256" key="5">
    <source>
        <dbReference type="ARBA" id="ARBA00022741"/>
    </source>
</evidence>
<evidence type="ECO:0000256" key="3">
    <source>
        <dbReference type="ARBA" id="ARBA00022475"/>
    </source>
</evidence>
<dbReference type="SMART" id="SM00382">
    <property type="entry name" value="AAA"/>
    <property type="match status" value="1"/>
</dbReference>
<dbReference type="CDD" id="cd18546">
    <property type="entry name" value="ABC_6TM_Rv0194_D2_like"/>
    <property type="match status" value="1"/>
</dbReference>
<dbReference type="GO" id="GO:0005886">
    <property type="term" value="C:plasma membrane"/>
    <property type="evidence" value="ECO:0007669"/>
    <property type="project" value="UniProtKB-SubCell"/>
</dbReference>
<comment type="caution">
    <text evidence="14">The sequence shown here is derived from an EMBL/GenBank/DDBJ whole genome shotgun (WGS) entry which is preliminary data.</text>
</comment>
<organism evidence="14 15">
    <name type="scientific">Sediminivirga luteola</name>
    <dbReference type="NCBI Taxonomy" id="1774748"/>
    <lineage>
        <taxon>Bacteria</taxon>
        <taxon>Bacillati</taxon>
        <taxon>Actinomycetota</taxon>
        <taxon>Actinomycetes</taxon>
        <taxon>Micrococcales</taxon>
        <taxon>Brevibacteriaceae</taxon>
        <taxon>Sediminivirga</taxon>
    </lineage>
</organism>
<comment type="subcellular location">
    <subcellularLocation>
        <location evidence="1">Cell membrane</location>
        <topology evidence="1">Multi-pass membrane protein</topology>
    </subcellularLocation>
</comment>
<evidence type="ECO:0000256" key="11">
    <source>
        <dbReference type="SAM" id="Phobius"/>
    </source>
</evidence>
<gene>
    <name evidence="14" type="ORF">GCM10011333_17130</name>
</gene>
<sequence>MGTAPPEGAPAQLSQPARRLLGDLIRPHRARLALVAAVTVSTSVLAAGIPLFVAMALDTGLPRAADGDPGPLVGATAGFLAVAVLVSLGTFLGIRLNAALVQRMMFALRTRLFRHVQRLSIGYHERSTSGRLVSRQASDMESVQQFMAGALIQSVMALVTMVAIAVMLVWLDPLLALVVFAGFVPLTFLTIWANRRQRAAYRATRTTIARVIVHVVETMGGIRAVQAFRREQRGLERLDEEDAAYCQANTEALQGMAWYTGGTRLIGNLSLAVIVLLGGWLVIGGDTEVGVLAAFLLSLRRFYAPLDELVQAFNAYQSAAAALEKIAEVLSARPDVPEPVSPAGGTGDQADAAPEDQTGNVPEDRPGSAGRGEGDEASPRGESRGESLRGEVRFEDVSFRYSASGAEVLPAFSLHVPAGQTVAMVGATGAGKSTLAKLLCRFYDPAEGRITLDGTDLRDLPDRVLRRRIVMVTQESYLFSGSVADNIRIGNPDAGMAEVVRAAQAVGLHDFVESLPQGYETDVKRRGGRLSSGQRQLVAFARVFLADPDVIVLDEATASLDIPGERLVQAALERVLAGRTALIIAHRLSTVAIADRVLVMKRGRIVEDGTPAELVGAGGEFASLDAAWRETLV</sequence>
<dbReference type="PANTHER" id="PTHR43394">
    <property type="entry name" value="ATP-DEPENDENT PERMEASE MDL1, MITOCHONDRIAL"/>
    <property type="match status" value="1"/>
</dbReference>
<dbReference type="PANTHER" id="PTHR43394:SF1">
    <property type="entry name" value="ATP-BINDING CASSETTE SUB-FAMILY B MEMBER 10, MITOCHONDRIAL"/>
    <property type="match status" value="1"/>
</dbReference>
<feature type="transmembrane region" description="Helical" evidence="11">
    <location>
        <begin position="146"/>
        <end position="168"/>
    </location>
</feature>
<keyword evidence="2" id="KW-0813">Transport</keyword>
<dbReference type="GO" id="GO:0005524">
    <property type="term" value="F:ATP binding"/>
    <property type="evidence" value="ECO:0007669"/>
    <property type="project" value="UniProtKB-KW"/>
</dbReference>
<keyword evidence="3" id="KW-1003">Cell membrane</keyword>
<evidence type="ECO:0000256" key="9">
    <source>
        <dbReference type="ARBA" id="ARBA00061644"/>
    </source>
</evidence>
<dbReference type="PROSITE" id="PS00211">
    <property type="entry name" value="ABC_TRANSPORTER_1"/>
    <property type="match status" value="1"/>
</dbReference>
<evidence type="ECO:0000313" key="15">
    <source>
        <dbReference type="Proteomes" id="UP000616114"/>
    </source>
</evidence>
<proteinExistence type="inferred from homology"/>
<feature type="region of interest" description="Disordered" evidence="10">
    <location>
        <begin position="335"/>
        <end position="389"/>
    </location>
</feature>
<feature type="transmembrane region" description="Helical" evidence="11">
    <location>
        <begin position="265"/>
        <end position="283"/>
    </location>
</feature>
<evidence type="ECO:0000313" key="14">
    <source>
        <dbReference type="EMBL" id="GGA14730.1"/>
    </source>
</evidence>
<evidence type="ECO:0000256" key="1">
    <source>
        <dbReference type="ARBA" id="ARBA00004651"/>
    </source>
</evidence>
<keyword evidence="6" id="KW-0067">ATP-binding</keyword>
<dbReference type="SUPFAM" id="SSF52540">
    <property type="entry name" value="P-loop containing nucleoside triphosphate hydrolases"/>
    <property type="match status" value="1"/>
</dbReference>
<keyword evidence="5" id="KW-0547">Nucleotide-binding</keyword>
<evidence type="ECO:0000256" key="4">
    <source>
        <dbReference type="ARBA" id="ARBA00022692"/>
    </source>
</evidence>
<dbReference type="PROSITE" id="PS50929">
    <property type="entry name" value="ABC_TM1F"/>
    <property type="match status" value="1"/>
</dbReference>
<dbReference type="InterPro" id="IPR036640">
    <property type="entry name" value="ABC1_TM_sf"/>
</dbReference>
<dbReference type="InterPro" id="IPR027417">
    <property type="entry name" value="P-loop_NTPase"/>
</dbReference>
<protein>
    <submittedName>
        <fullName evidence="14">ABC transporter</fullName>
    </submittedName>
</protein>
<evidence type="ECO:0000256" key="10">
    <source>
        <dbReference type="SAM" id="MobiDB-lite"/>
    </source>
</evidence>
<dbReference type="Pfam" id="PF00664">
    <property type="entry name" value="ABC_membrane"/>
    <property type="match status" value="1"/>
</dbReference>
<feature type="transmembrane region" description="Helical" evidence="11">
    <location>
        <begin position="77"/>
        <end position="101"/>
    </location>
</feature>
<keyword evidence="7 11" id="KW-1133">Transmembrane helix</keyword>
<dbReference type="Proteomes" id="UP000616114">
    <property type="component" value="Unassembled WGS sequence"/>
</dbReference>